<dbReference type="Gene3D" id="3.40.30.10">
    <property type="entry name" value="Glutaredoxin"/>
    <property type="match status" value="1"/>
</dbReference>
<keyword evidence="6" id="KW-0808">Transferase</keyword>
<evidence type="ECO:0000256" key="1">
    <source>
        <dbReference type="ARBA" id="ARBA00004496"/>
    </source>
</evidence>
<dbReference type="GO" id="GO:0004364">
    <property type="term" value="F:glutathione transferase activity"/>
    <property type="evidence" value="ECO:0007669"/>
    <property type="project" value="UniProtKB-EC"/>
</dbReference>
<evidence type="ECO:0000313" key="11">
    <source>
        <dbReference type="Proteomes" id="UP001151699"/>
    </source>
</evidence>
<dbReference type="CDD" id="cd03050">
    <property type="entry name" value="GST_N_Theta"/>
    <property type="match status" value="1"/>
</dbReference>
<protein>
    <recommendedName>
        <fullName evidence="4">glutathione transferase</fullName>
        <ecNumber evidence="4">2.5.1.18</ecNumber>
    </recommendedName>
</protein>
<evidence type="ECO:0000256" key="3">
    <source>
        <dbReference type="ARBA" id="ARBA00011738"/>
    </source>
</evidence>
<dbReference type="InterPro" id="IPR040079">
    <property type="entry name" value="Glutathione_S-Trfase"/>
</dbReference>
<dbReference type="AlphaFoldDB" id="A0A9Q0MN79"/>
<dbReference type="SFLD" id="SFLDS00019">
    <property type="entry name" value="Glutathione_Transferase_(cytos"/>
    <property type="match status" value="1"/>
</dbReference>
<dbReference type="EC" id="2.5.1.18" evidence="4"/>
<dbReference type="InterPro" id="IPR004045">
    <property type="entry name" value="Glutathione_S-Trfase_N"/>
</dbReference>
<evidence type="ECO:0000259" key="8">
    <source>
        <dbReference type="PROSITE" id="PS50404"/>
    </source>
</evidence>
<dbReference type="OrthoDB" id="422574at2759"/>
<dbReference type="FunFam" id="1.20.1050.10:FF:000008">
    <property type="entry name" value="Glutathione S-transferase theta-1"/>
    <property type="match status" value="1"/>
</dbReference>
<keyword evidence="11" id="KW-1185">Reference proteome</keyword>
<feature type="domain" description="GST N-terminal" evidence="8">
    <location>
        <begin position="2"/>
        <end position="84"/>
    </location>
</feature>
<comment type="caution">
    <text evidence="10">The sequence shown here is derived from an EMBL/GenBank/DDBJ whole genome shotgun (WGS) entry which is preliminary data.</text>
</comment>
<comment type="subunit">
    <text evidence="3">Homodimer.</text>
</comment>
<comment type="subcellular location">
    <subcellularLocation>
        <location evidence="1">Cytoplasm</location>
    </subcellularLocation>
</comment>
<dbReference type="GO" id="GO:0005737">
    <property type="term" value="C:cytoplasm"/>
    <property type="evidence" value="ECO:0007669"/>
    <property type="project" value="UniProtKB-SubCell"/>
</dbReference>
<dbReference type="SFLD" id="SFLDG00358">
    <property type="entry name" value="Main_(cytGST)"/>
    <property type="match status" value="1"/>
</dbReference>
<evidence type="ECO:0000256" key="4">
    <source>
        <dbReference type="ARBA" id="ARBA00012452"/>
    </source>
</evidence>
<dbReference type="InterPro" id="IPR040075">
    <property type="entry name" value="GST_N_Theta"/>
</dbReference>
<evidence type="ECO:0000256" key="2">
    <source>
        <dbReference type="ARBA" id="ARBA00009899"/>
    </source>
</evidence>
<dbReference type="Gene3D" id="1.20.1050.10">
    <property type="match status" value="1"/>
</dbReference>
<dbReference type="InterPro" id="IPR036249">
    <property type="entry name" value="Thioredoxin-like_sf"/>
</dbReference>
<gene>
    <name evidence="10" type="primary">GSTT1_0</name>
    <name evidence="10" type="ORF">Bhyg_13488</name>
</gene>
<comment type="catalytic activity">
    <reaction evidence="7">
        <text>RX + glutathione = an S-substituted glutathione + a halide anion + H(+)</text>
        <dbReference type="Rhea" id="RHEA:16437"/>
        <dbReference type="ChEBI" id="CHEBI:15378"/>
        <dbReference type="ChEBI" id="CHEBI:16042"/>
        <dbReference type="ChEBI" id="CHEBI:17792"/>
        <dbReference type="ChEBI" id="CHEBI:57925"/>
        <dbReference type="ChEBI" id="CHEBI:90779"/>
        <dbReference type="EC" id="2.5.1.18"/>
    </reaction>
</comment>
<proteinExistence type="inferred from homology"/>
<dbReference type="CDD" id="cd03183">
    <property type="entry name" value="GST_C_Theta"/>
    <property type="match status" value="1"/>
</dbReference>
<dbReference type="InterPro" id="IPR010987">
    <property type="entry name" value="Glutathione-S-Trfase_C-like"/>
</dbReference>
<organism evidence="10 11">
    <name type="scientific">Pseudolycoriella hygida</name>
    <dbReference type="NCBI Taxonomy" id="35572"/>
    <lineage>
        <taxon>Eukaryota</taxon>
        <taxon>Metazoa</taxon>
        <taxon>Ecdysozoa</taxon>
        <taxon>Arthropoda</taxon>
        <taxon>Hexapoda</taxon>
        <taxon>Insecta</taxon>
        <taxon>Pterygota</taxon>
        <taxon>Neoptera</taxon>
        <taxon>Endopterygota</taxon>
        <taxon>Diptera</taxon>
        <taxon>Nematocera</taxon>
        <taxon>Sciaroidea</taxon>
        <taxon>Sciaridae</taxon>
        <taxon>Pseudolycoriella</taxon>
    </lineage>
</organism>
<dbReference type="PROSITE" id="PS50404">
    <property type="entry name" value="GST_NTER"/>
    <property type="match status" value="1"/>
</dbReference>
<dbReference type="SUPFAM" id="SSF52833">
    <property type="entry name" value="Thioredoxin-like"/>
    <property type="match status" value="1"/>
</dbReference>
<dbReference type="InterPro" id="IPR051369">
    <property type="entry name" value="GST_Theta"/>
</dbReference>
<dbReference type="PANTHER" id="PTHR43917">
    <property type="match status" value="1"/>
</dbReference>
<evidence type="ECO:0000256" key="7">
    <source>
        <dbReference type="ARBA" id="ARBA00047960"/>
    </source>
</evidence>
<feature type="domain" description="GST C-terminal" evidence="9">
    <location>
        <begin position="90"/>
        <end position="230"/>
    </location>
</feature>
<comment type="similarity">
    <text evidence="2">Belongs to the GST superfamily. Theta family.</text>
</comment>
<name>A0A9Q0MN79_9DIPT</name>
<dbReference type="Proteomes" id="UP001151699">
    <property type="component" value="Chromosome C"/>
</dbReference>
<dbReference type="GO" id="GO:0006749">
    <property type="term" value="P:glutathione metabolic process"/>
    <property type="evidence" value="ECO:0007669"/>
    <property type="project" value="TreeGrafter"/>
</dbReference>
<dbReference type="FunFam" id="3.40.30.10:FF:000176">
    <property type="entry name" value="Glutathione S-transferase theta-1"/>
    <property type="match status" value="1"/>
</dbReference>
<dbReference type="InterPro" id="IPR004046">
    <property type="entry name" value="GST_C"/>
</dbReference>
<dbReference type="InterPro" id="IPR040077">
    <property type="entry name" value="GST_C_Theta"/>
</dbReference>
<dbReference type="Pfam" id="PF00043">
    <property type="entry name" value="GST_C"/>
    <property type="match status" value="1"/>
</dbReference>
<dbReference type="PROSITE" id="PS50405">
    <property type="entry name" value="GST_CTER"/>
    <property type="match status" value="1"/>
</dbReference>
<dbReference type="SUPFAM" id="SSF47616">
    <property type="entry name" value="GST C-terminal domain-like"/>
    <property type="match status" value="1"/>
</dbReference>
<evidence type="ECO:0000259" key="9">
    <source>
        <dbReference type="PROSITE" id="PS50405"/>
    </source>
</evidence>
<dbReference type="PANTHER" id="PTHR43917:SF8">
    <property type="entry name" value="GH16740P-RELATED"/>
    <property type="match status" value="1"/>
</dbReference>
<dbReference type="Pfam" id="PF02798">
    <property type="entry name" value="GST_N"/>
    <property type="match status" value="1"/>
</dbReference>
<keyword evidence="5" id="KW-0963">Cytoplasm</keyword>
<evidence type="ECO:0000313" key="10">
    <source>
        <dbReference type="EMBL" id="KAJ6634907.1"/>
    </source>
</evidence>
<dbReference type="InterPro" id="IPR036282">
    <property type="entry name" value="Glutathione-S-Trfase_C_sf"/>
</dbReference>
<accession>A0A9Q0MN79</accession>
<evidence type="ECO:0000256" key="5">
    <source>
        <dbReference type="ARBA" id="ARBA00022490"/>
    </source>
</evidence>
<evidence type="ECO:0000256" key="6">
    <source>
        <dbReference type="ARBA" id="ARBA00022679"/>
    </source>
</evidence>
<reference evidence="10" key="1">
    <citation type="submission" date="2022-07" db="EMBL/GenBank/DDBJ databases">
        <authorList>
            <person name="Trinca V."/>
            <person name="Uliana J.V.C."/>
            <person name="Torres T.T."/>
            <person name="Ward R.J."/>
            <person name="Monesi N."/>
        </authorList>
    </citation>
    <scope>NUCLEOTIDE SEQUENCE</scope>
    <source>
        <strain evidence="10">HSMRA1968</strain>
        <tissue evidence="10">Whole embryos</tissue>
    </source>
</reference>
<sequence>MAPIKFYYDLMSQPSRALYIFLKKAKIPFDDHQIALRKGVHLTEEYENNVNRFQKVPALVDNAFQLSESIAMFRYIAAKEQFNDHWYPKDLQRRGRIDEYLEWQHSNTRTTCSYYFILKYLKPRMAGKSPDDEYVAESSKKQMDETLNAIERLWLHEGKPFIGGSNEISIADLFGACEIEQPRIAGYDPTVGRPKLSAWMKSVKDQTNPYYDEAHHYVNKLIMENPDIPEYLKGISV</sequence>
<dbReference type="EMBL" id="WJQU01000004">
    <property type="protein sequence ID" value="KAJ6634907.1"/>
    <property type="molecule type" value="Genomic_DNA"/>
</dbReference>